<dbReference type="AlphaFoldDB" id="A0A6I4VYC6"/>
<keyword evidence="4" id="KW-1185">Reference proteome</keyword>
<organism evidence="3 4">
    <name type="scientific">Shimazuella alba</name>
    <dbReference type="NCBI Taxonomy" id="2690964"/>
    <lineage>
        <taxon>Bacteria</taxon>
        <taxon>Bacillati</taxon>
        <taxon>Bacillota</taxon>
        <taxon>Bacilli</taxon>
        <taxon>Bacillales</taxon>
        <taxon>Thermoactinomycetaceae</taxon>
        <taxon>Shimazuella</taxon>
    </lineage>
</organism>
<reference evidence="3 4" key="1">
    <citation type="submission" date="2019-12" db="EMBL/GenBank/DDBJ databases">
        <title>Whole-genome analyses of novel actinobacteria.</title>
        <authorList>
            <person name="Sahin N."/>
            <person name="Saygin H."/>
        </authorList>
    </citation>
    <scope>NUCLEOTIDE SEQUENCE [LARGE SCALE GENOMIC DNA]</scope>
    <source>
        <strain evidence="3 4">KC615</strain>
    </source>
</reference>
<dbReference type="Proteomes" id="UP000430692">
    <property type="component" value="Unassembled WGS sequence"/>
</dbReference>
<sequence length="75" mass="8637">MVKNQKLTKSITDASWSEFVSMLEYKGEEYGIKLVKAGKSFPSSQLCSYCGHRNKEVKHLKLRAWTCSNCNEHHD</sequence>
<protein>
    <submittedName>
        <fullName evidence="3">Transposase</fullName>
    </submittedName>
</protein>
<accession>A0A6I4VYC6</accession>
<evidence type="ECO:0000259" key="2">
    <source>
        <dbReference type="Pfam" id="PF07282"/>
    </source>
</evidence>
<keyword evidence="1" id="KW-0238">DNA-binding</keyword>
<evidence type="ECO:0000256" key="1">
    <source>
        <dbReference type="ARBA" id="ARBA00023125"/>
    </source>
</evidence>
<evidence type="ECO:0000313" key="4">
    <source>
        <dbReference type="Proteomes" id="UP000430692"/>
    </source>
</evidence>
<dbReference type="EMBL" id="WUUL01000009">
    <property type="protein sequence ID" value="MXQ54836.1"/>
    <property type="molecule type" value="Genomic_DNA"/>
</dbReference>
<name>A0A6I4VYC6_9BACL</name>
<evidence type="ECO:0000313" key="3">
    <source>
        <dbReference type="EMBL" id="MXQ54836.1"/>
    </source>
</evidence>
<gene>
    <name evidence="3" type="ORF">GSM42_14150</name>
</gene>
<dbReference type="GO" id="GO:0003677">
    <property type="term" value="F:DNA binding"/>
    <property type="evidence" value="ECO:0007669"/>
    <property type="project" value="UniProtKB-KW"/>
</dbReference>
<comment type="caution">
    <text evidence="3">The sequence shown here is derived from an EMBL/GenBank/DDBJ whole genome shotgun (WGS) entry which is preliminary data.</text>
</comment>
<proteinExistence type="predicted"/>
<feature type="domain" description="Cas12f1-like TNB" evidence="2">
    <location>
        <begin position="16"/>
        <end position="75"/>
    </location>
</feature>
<dbReference type="Pfam" id="PF07282">
    <property type="entry name" value="Cas12f1-like_TNB"/>
    <property type="match status" value="1"/>
</dbReference>
<dbReference type="InterPro" id="IPR010095">
    <property type="entry name" value="Cas12f1-like_TNB"/>
</dbReference>